<sequence length="267" mass="31487">MESLFSPPRSDQFKGVLWDNPSIILSITALYLWFVLKFGPQWMENRKAYRLKPLTRLFNACQVLANGWFTCNLTIIAVRNFPEGYFSFGCNPPTTVKPPASNEEDIKMIGKLFTLYFYVRTVDYLDTVFFVLTKKQSHVSFLHVYHHVIVVVSSYIYLRSGWVPSIFHLSILNASIHIIMYSYYFLSTFPILRPYLWWKKYMTCMQILQFLFLTMQLSWAAMQDCGYPPLVNQYVAMQTTIFFVLFARFYFKNYKPSKGETCARMTE</sequence>
<evidence type="ECO:0000256" key="2">
    <source>
        <dbReference type="ARBA" id="ARBA00022516"/>
    </source>
</evidence>
<dbReference type="EC" id="2.3.1.199" evidence="10"/>
<dbReference type="GO" id="GO:0005789">
    <property type="term" value="C:endoplasmic reticulum membrane"/>
    <property type="evidence" value="ECO:0007669"/>
    <property type="project" value="TreeGrafter"/>
</dbReference>
<dbReference type="GO" id="GO:0019367">
    <property type="term" value="P:fatty acid elongation, saturated fatty acid"/>
    <property type="evidence" value="ECO:0007669"/>
    <property type="project" value="TreeGrafter"/>
</dbReference>
<evidence type="ECO:0000256" key="8">
    <source>
        <dbReference type="ARBA" id="ARBA00023136"/>
    </source>
</evidence>
<dbReference type="GO" id="GO:0034625">
    <property type="term" value="P:fatty acid elongation, monounsaturated fatty acid"/>
    <property type="evidence" value="ECO:0007669"/>
    <property type="project" value="TreeGrafter"/>
</dbReference>
<keyword evidence="9 10" id="KW-0275">Fatty acid biosynthesis</keyword>
<keyword evidence="7 10" id="KW-0443">Lipid metabolism</keyword>
<name>A0AAJ6QLY1_9ACAR</name>
<dbReference type="InterPro" id="IPR030457">
    <property type="entry name" value="ELO_CS"/>
</dbReference>
<dbReference type="GeneID" id="100909098"/>
<keyword evidence="4 10" id="KW-0812">Transmembrane</keyword>
<keyword evidence="8 10" id="KW-0472">Membrane</keyword>
<evidence type="ECO:0000313" key="12">
    <source>
        <dbReference type="RefSeq" id="XP_003737045.1"/>
    </source>
</evidence>
<keyword evidence="2 10" id="KW-0444">Lipid biosynthesis</keyword>
<evidence type="ECO:0000256" key="5">
    <source>
        <dbReference type="ARBA" id="ARBA00022832"/>
    </source>
</evidence>
<evidence type="ECO:0000256" key="3">
    <source>
        <dbReference type="ARBA" id="ARBA00022679"/>
    </source>
</evidence>
<dbReference type="PROSITE" id="PS01188">
    <property type="entry name" value="ELO"/>
    <property type="match status" value="1"/>
</dbReference>
<dbReference type="GO" id="GO:0009922">
    <property type="term" value="F:fatty acid elongase activity"/>
    <property type="evidence" value="ECO:0007669"/>
    <property type="project" value="UniProtKB-EC"/>
</dbReference>
<evidence type="ECO:0000313" key="11">
    <source>
        <dbReference type="Proteomes" id="UP000694867"/>
    </source>
</evidence>
<keyword evidence="3 10" id="KW-0808">Transferase</keyword>
<proteinExistence type="inferred from homology"/>
<evidence type="ECO:0000256" key="6">
    <source>
        <dbReference type="ARBA" id="ARBA00022989"/>
    </source>
</evidence>
<keyword evidence="5 10" id="KW-0276">Fatty acid metabolism</keyword>
<protein>
    <recommendedName>
        <fullName evidence="10">Elongation of very long chain fatty acids protein</fullName>
        <ecNumber evidence="10">2.3.1.199</ecNumber>
    </recommendedName>
    <alternativeName>
        <fullName evidence="10">Very-long-chain 3-oxoacyl-CoA synthase</fullName>
    </alternativeName>
</protein>
<comment type="subcellular location">
    <subcellularLocation>
        <location evidence="1">Membrane</location>
        <topology evidence="1">Multi-pass membrane protein</topology>
    </subcellularLocation>
</comment>
<reference evidence="12" key="1">
    <citation type="submission" date="2025-08" db="UniProtKB">
        <authorList>
            <consortium name="RefSeq"/>
        </authorList>
    </citation>
    <scope>IDENTIFICATION</scope>
</reference>
<evidence type="ECO:0000256" key="4">
    <source>
        <dbReference type="ARBA" id="ARBA00022692"/>
    </source>
</evidence>
<gene>
    <name evidence="12" type="primary">LOC100909098</name>
</gene>
<comment type="catalytic activity">
    <reaction evidence="10">
        <text>a very-long-chain acyl-CoA + malonyl-CoA + H(+) = a very-long-chain 3-oxoacyl-CoA + CO2 + CoA</text>
        <dbReference type="Rhea" id="RHEA:32727"/>
        <dbReference type="ChEBI" id="CHEBI:15378"/>
        <dbReference type="ChEBI" id="CHEBI:16526"/>
        <dbReference type="ChEBI" id="CHEBI:57287"/>
        <dbReference type="ChEBI" id="CHEBI:57384"/>
        <dbReference type="ChEBI" id="CHEBI:90725"/>
        <dbReference type="ChEBI" id="CHEBI:90736"/>
        <dbReference type="EC" id="2.3.1.199"/>
    </reaction>
</comment>
<dbReference type="GO" id="GO:0030148">
    <property type="term" value="P:sphingolipid biosynthetic process"/>
    <property type="evidence" value="ECO:0007669"/>
    <property type="project" value="TreeGrafter"/>
</dbReference>
<dbReference type="GO" id="GO:0034626">
    <property type="term" value="P:fatty acid elongation, polyunsaturated fatty acid"/>
    <property type="evidence" value="ECO:0007669"/>
    <property type="project" value="TreeGrafter"/>
</dbReference>
<feature type="transmembrane region" description="Helical" evidence="10">
    <location>
        <begin position="20"/>
        <end position="36"/>
    </location>
</feature>
<keyword evidence="11" id="KW-1185">Reference proteome</keyword>
<dbReference type="PANTHER" id="PTHR11157">
    <property type="entry name" value="FATTY ACID ACYL TRANSFERASE-RELATED"/>
    <property type="match status" value="1"/>
</dbReference>
<evidence type="ECO:0000256" key="1">
    <source>
        <dbReference type="ARBA" id="ARBA00004141"/>
    </source>
</evidence>
<dbReference type="Proteomes" id="UP000694867">
    <property type="component" value="Unplaced"/>
</dbReference>
<dbReference type="InterPro" id="IPR002076">
    <property type="entry name" value="ELO_fam"/>
</dbReference>
<dbReference type="Pfam" id="PF01151">
    <property type="entry name" value="ELO"/>
    <property type="match status" value="1"/>
</dbReference>
<dbReference type="RefSeq" id="XP_003737045.1">
    <property type="nucleotide sequence ID" value="XM_003736997.2"/>
</dbReference>
<evidence type="ECO:0000256" key="7">
    <source>
        <dbReference type="ARBA" id="ARBA00023098"/>
    </source>
</evidence>
<dbReference type="PANTHER" id="PTHR11157:SF69">
    <property type="entry name" value="ELONGATION OF VERY LONG CHAIN FATTY ACIDS PROTEIN 7"/>
    <property type="match status" value="1"/>
</dbReference>
<dbReference type="AlphaFoldDB" id="A0AAJ6QLY1"/>
<organism evidence="11 12">
    <name type="scientific">Galendromus occidentalis</name>
    <name type="common">western predatory mite</name>
    <dbReference type="NCBI Taxonomy" id="34638"/>
    <lineage>
        <taxon>Eukaryota</taxon>
        <taxon>Metazoa</taxon>
        <taxon>Ecdysozoa</taxon>
        <taxon>Arthropoda</taxon>
        <taxon>Chelicerata</taxon>
        <taxon>Arachnida</taxon>
        <taxon>Acari</taxon>
        <taxon>Parasitiformes</taxon>
        <taxon>Mesostigmata</taxon>
        <taxon>Gamasina</taxon>
        <taxon>Phytoseioidea</taxon>
        <taxon>Phytoseiidae</taxon>
        <taxon>Typhlodrominae</taxon>
        <taxon>Galendromus</taxon>
    </lineage>
</organism>
<feature type="transmembrane region" description="Helical" evidence="10">
    <location>
        <begin position="234"/>
        <end position="251"/>
    </location>
</feature>
<dbReference type="GO" id="GO:0042761">
    <property type="term" value="P:very long-chain fatty acid biosynthetic process"/>
    <property type="evidence" value="ECO:0007669"/>
    <property type="project" value="TreeGrafter"/>
</dbReference>
<feature type="transmembrane region" description="Helical" evidence="10">
    <location>
        <begin position="139"/>
        <end position="158"/>
    </location>
</feature>
<feature type="transmembrane region" description="Helical" evidence="10">
    <location>
        <begin position="57"/>
        <end position="78"/>
    </location>
</feature>
<keyword evidence="6 10" id="KW-1133">Transmembrane helix</keyword>
<comment type="similarity">
    <text evidence="10">Belongs to the ELO family.</text>
</comment>
<accession>A0AAJ6QLY1</accession>
<feature type="transmembrane region" description="Helical" evidence="10">
    <location>
        <begin position="170"/>
        <end position="192"/>
    </location>
</feature>
<evidence type="ECO:0000256" key="10">
    <source>
        <dbReference type="RuleBase" id="RU361115"/>
    </source>
</evidence>
<dbReference type="KEGG" id="goe:100909098"/>
<evidence type="ECO:0000256" key="9">
    <source>
        <dbReference type="ARBA" id="ARBA00023160"/>
    </source>
</evidence>